<evidence type="ECO:0000313" key="2">
    <source>
        <dbReference type="EMBL" id="MEB4593460.1"/>
    </source>
</evidence>
<dbReference type="EMBL" id="JAYMYJ010000160">
    <property type="protein sequence ID" value="MEB4593460.1"/>
    <property type="molecule type" value="Genomic_DNA"/>
</dbReference>
<dbReference type="PANTHER" id="PTHR34387:SF1">
    <property type="entry name" value="PERIPLASMIC IMMUNOGENIC PROTEIN"/>
    <property type="match status" value="1"/>
</dbReference>
<reference evidence="3" key="1">
    <citation type="submission" date="2023-07" db="EMBL/GenBank/DDBJ databases">
        <title>The carbon used by Thiothrix.</title>
        <authorList>
            <person name="Chen L."/>
        </authorList>
    </citation>
    <scope>NUCLEOTIDE SEQUENCE [LARGE SCALE GENOMIC DNA]</scope>
</reference>
<sequence length="229" mass="24993">MKKQLAVLLLGLSALGMAYAEDKPTYDRVSFSVSAAKEVANDLSSAVLYAEQQGQNTVTMADTVNQAITWAMDIAKQESAVESRTLDYTTNPIYTDGKITGWQVRQSIQLKSKDSKVLSTLLGTLQEKLRIEGISYSVSPEVQSSTEDDLINTALANFKKRADQVKANLGRAEYRVVKLDVQSISGEYPQPPMYRMAAMEAPAPAPPTLASGKQNLQVNVQAEIELSTN</sequence>
<keyword evidence="1" id="KW-0732">Signal</keyword>
<dbReference type="Proteomes" id="UP001308005">
    <property type="component" value="Unassembled WGS sequence"/>
</dbReference>
<comment type="caution">
    <text evidence="2">The sequence shown here is derived from an EMBL/GenBank/DDBJ whole genome shotgun (WGS) entry which is preliminary data.</text>
</comment>
<dbReference type="Gene3D" id="3.30.110.170">
    <property type="entry name" value="Protein of unknown function (DUF541), domain 1"/>
    <property type="match status" value="1"/>
</dbReference>
<protein>
    <submittedName>
        <fullName evidence="2">SIMPL domain-containing protein</fullName>
    </submittedName>
</protein>
<proteinExistence type="predicted"/>
<accession>A0ABU6D301</accession>
<reference evidence="2 3" key="2">
    <citation type="submission" date="2024-01" db="EMBL/GenBank/DDBJ databases">
        <authorList>
            <person name="Xie X."/>
        </authorList>
    </citation>
    <scope>NUCLEOTIDE SEQUENCE [LARGE SCALE GENOMIC DNA]</scope>
    <source>
        <strain evidence="2">SCUT-1</strain>
    </source>
</reference>
<dbReference type="InterPro" id="IPR052022">
    <property type="entry name" value="26kDa_periplasmic_antigen"/>
</dbReference>
<feature type="chain" id="PRO_5045922171" evidence="1">
    <location>
        <begin position="21"/>
        <end position="229"/>
    </location>
</feature>
<dbReference type="Pfam" id="PF04402">
    <property type="entry name" value="SIMPL"/>
    <property type="match status" value="1"/>
</dbReference>
<dbReference type="PANTHER" id="PTHR34387">
    <property type="entry name" value="SLR1258 PROTEIN"/>
    <property type="match status" value="1"/>
</dbReference>
<feature type="signal peptide" evidence="1">
    <location>
        <begin position="1"/>
        <end position="20"/>
    </location>
</feature>
<organism evidence="2 3">
    <name type="scientific">Candidatus Thiothrix phosphatis</name>
    <dbReference type="NCBI Taxonomy" id="3112415"/>
    <lineage>
        <taxon>Bacteria</taxon>
        <taxon>Pseudomonadati</taxon>
        <taxon>Pseudomonadota</taxon>
        <taxon>Gammaproteobacteria</taxon>
        <taxon>Thiotrichales</taxon>
        <taxon>Thiotrichaceae</taxon>
        <taxon>Thiothrix</taxon>
    </lineage>
</organism>
<evidence type="ECO:0000313" key="3">
    <source>
        <dbReference type="Proteomes" id="UP001308005"/>
    </source>
</evidence>
<evidence type="ECO:0000256" key="1">
    <source>
        <dbReference type="SAM" id="SignalP"/>
    </source>
</evidence>
<gene>
    <name evidence="2" type="ORF">VSS37_20955</name>
</gene>
<dbReference type="InterPro" id="IPR007497">
    <property type="entry name" value="SIMPL/DUF541"/>
</dbReference>
<dbReference type="Gene3D" id="3.30.70.2970">
    <property type="entry name" value="Protein of unknown function (DUF541), domain 2"/>
    <property type="match status" value="1"/>
</dbReference>
<dbReference type="RefSeq" id="WP_324698377.1">
    <property type="nucleotide sequence ID" value="NZ_JAYMYJ010000160.1"/>
</dbReference>
<name>A0ABU6D301_9GAMM</name>
<keyword evidence="3" id="KW-1185">Reference proteome</keyword>